<proteinExistence type="predicted"/>
<dbReference type="InterPro" id="IPR002575">
    <property type="entry name" value="Aminoglycoside_PTrfase"/>
</dbReference>
<dbReference type="PANTHER" id="PTHR47829:SF1">
    <property type="entry name" value="HAD FAMILY PHOSPHATASE"/>
    <property type="match status" value="1"/>
</dbReference>
<dbReference type="STRING" id="1462526.BN990_01478"/>
<dbReference type="EMBL" id="CCDP010000001">
    <property type="protein sequence ID" value="CDQ39192.1"/>
    <property type="molecule type" value="Genomic_DNA"/>
</dbReference>
<reference evidence="3" key="2">
    <citation type="submission" date="2014-05" db="EMBL/GenBank/DDBJ databases">
        <title>Draft genome sequence of Virgibacillus massiliensis Vm-5.</title>
        <authorList>
            <person name="Khelaifia S."/>
            <person name="Croce O."/>
            <person name="Lagier J.C."/>
            <person name="Raoult D."/>
        </authorList>
    </citation>
    <scope>NUCLEOTIDE SEQUENCE [LARGE SCALE GENOMIC DNA]</scope>
    <source>
        <strain evidence="3">Vm-5</strain>
    </source>
</reference>
<dbReference type="PANTHER" id="PTHR47829">
    <property type="entry name" value="HYDROLASE, PUTATIVE (AFU_ORTHOLOGUE AFUA_1G12880)-RELATED"/>
    <property type="match status" value="1"/>
</dbReference>
<dbReference type="Gene3D" id="3.90.1200.10">
    <property type="match status" value="1"/>
</dbReference>
<evidence type="ECO:0000313" key="3">
    <source>
        <dbReference type="Proteomes" id="UP000028875"/>
    </source>
</evidence>
<dbReference type="RefSeq" id="WP_038243154.1">
    <property type="nucleotide sequence ID" value="NZ_BNER01000003.1"/>
</dbReference>
<protein>
    <submittedName>
        <fullName evidence="2">Phosphotransferase enzyme family protein</fullName>
    </submittedName>
</protein>
<evidence type="ECO:0000313" key="2">
    <source>
        <dbReference type="EMBL" id="CDQ39192.1"/>
    </source>
</evidence>
<accession>A0A024QA87</accession>
<dbReference type="eggNOG" id="COG3173">
    <property type="taxonomic scope" value="Bacteria"/>
</dbReference>
<name>A0A024QA87_9BACI</name>
<dbReference type="CDD" id="cd05154">
    <property type="entry name" value="ACAD10_11_N-like"/>
    <property type="match status" value="1"/>
</dbReference>
<keyword evidence="2" id="KW-0808">Transferase</keyword>
<organism evidence="2 3">
    <name type="scientific">Virgibacillus massiliensis</name>
    <dbReference type="NCBI Taxonomy" id="1462526"/>
    <lineage>
        <taxon>Bacteria</taxon>
        <taxon>Bacillati</taxon>
        <taxon>Bacillota</taxon>
        <taxon>Bacilli</taxon>
        <taxon>Bacillales</taxon>
        <taxon>Bacillaceae</taxon>
        <taxon>Virgibacillus</taxon>
    </lineage>
</organism>
<dbReference type="InterPro" id="IPR011009">
    <property type="entry name" value="Kinase-like_dom_sf"/>
</dbReference>
<dbReference type="GO" id="GO:0016740">
    <property type="term" value="F:transferase activity"/>
    <property type="evidence" value="ECO:0007669"/>
    <property type="project" value="UniProtKB-KW"/>
</dbReference>
<dbReference type="InterPro" id="IPR041726">
    <property type="entry name" value="ACAD10_11_N"/>
</dbReference>
<dbReference type="Proteomes" id="UP000028875">
    <property type="component" value="Unassembled WGS sequence"/>
</dbReference>
<dbReference type="Pfam" id="PF01636">
    <property type="entry name" value="APH"/>
    <property type="match status" value="1"/>
</dbReference>
<dbReference type="SUPFAM" id="SSF56112">
    <property type="entry name" value="Protein kinase-like (PK-like)"/>
    <property type="match status" value="1"/>
</dbReference>
<feature type="domain" description="Aminoglycoside phosphotransferase" evidence="1">
    <location>
        <begin position="39"/>
        <end position="266"/>
    </location>
</feature>
<keyword evidence="3" id="KW-1185">Reference proteome</keyword>
<reference evidence="2 3" key="1">
    <citation type="submission" date="2014-03" db="EMBL/GenBank/DDBJ databases">
        <authorList>
            <person name="Urmite Genomes U."/>
        </authorList>
    </citation>
    <scope>NUCLEOTIDE SEQUENCE [LARGE SCALE GENOMIC DNA]</scope>
    <source>
        <strain evidence="2 3">Vm-5</strain>
    </source>
</reference>
<sequence length="356" mass="40953">MKASQETIQVRKGEELNKDRLAAFITGHLPEVPEGVLQIKQFGAGHSNLTYLLRIGNWEAVLRRPPLGPVAPKAHDMQRECKILASLHPFYPAAPKPYIFSDDISIVGSNFFIMERRKGIVVDTEFPDNITYTPAIGKRISKLMVEKLAELHQIDYTKTDLVTMSKPDGFMERQVGGWTKRYERAKTEEIPGVDELTNWLKLNIPTSENPAIIHYDYKMNNAMYSEDFTTLEGLFDWEMTTVGDPLADVGVALVYWMESTDPEMIKNGFGKPPVTIKEGFFTREEFMNEYAKKSGKDLSNMHFYLTFAYFKLAVICQQIYYRYHQGQTNDERFRHLNHYVASLIEYARSYSKGVVK</sequence>
<comment type="caution">
    <text evidence="2">The sequence shown here is derived from an EMBL/GenBank/DDBJ whole genome shotgun (WGS) entry which is preliminary data.</text>
</comment>
<dbReference type="InterPro" id="IPR052898">
    <property type="entry name" value="ACAD10-like"/>
</dbReference>
<evidence type="ECO:0000259" key="1">
    <source>
        <dbReference type="Pfam" id="PF01636"/>
    </source>
</evidence>
<gene>
    <name evidence="2" type="ORF">BN990_01478</name>
</gene>
<dbReference type="AlphaFoldDB" id="A0A024QA87"/>
<dbReference type="OrthoDB" id="3806873at2"/>
<dbReference type="Gene3D" id="3.30.200.20">
    <property type="entry name" value="Phosphorylase Kinase, domain 1"/>
    <property type="match status" value="1"/>
</dbReference>